<dbReference type="InterPro" id="IPR011051">
    <property type="entry name" value="RmlC_Cupin_sf"/>
</dbReference>
<reference evidence="2 3" key="1">
    <citation type="journal article" date="2016" name="Nat. Commun.">
        <title>Thousands of microbial genomes shed light on interconnected biogeochemical processes in an aquifer system.</title>
        <authorList>
            <person name="Anantharaman K."/>
            <person name="Brown C.T."/>
            <person name="Hug L.A."/>
            <person name="Sharon I."/>
            <person name="Castelle C.J."/>
            <person name="Probst A.J."/>
            <person name="Thomas B.C."/>
            <person name="Singh A."/>
            <person name="Wilkins M.J."/>
            <person name="Karaoz U."/>
            <person name="Brodie E.L."/>
            <person name="Williams K.H."/>
            <person name="Hubbard S.S."/>
            <person name="Banfield J.F."/>
        </authorList>
    </citation>
    <scope>NUCLEOTIDE SEQUENCE [LARGE SCALE GENOMIC DNA]</scope>
</reference>
<sequence length="113" mass="12672">MKYVSKNQTTVHKNSESCIATEYPLEDADIDFATVELTGRYPDKGRVMNQMSKEVCLILKGSGKVVIEGKETPLNEGDVVMMEPGEKYFWDGAMTIAIACTPPWTIEQHKKVE</sequence>
<organism evidence="2 3">
    <name type="scientific">Candidatus Yanofskybacteria bacterium RIFCSPLOWO2_01_FULL_49_25</name>
    <dbReference type="NCBI Taxonomy" id="1802701"/>
    <lineage>
        <taxon>Bacteria</taxon>
        <taxon>Candidatus Yanofskyibacteriota</taxon>
    </lineage>
</organism>
<feature type="domain" description="(S)-ureidoglycine aminohydrolase cupin" evidence="1">
    <location>
        <begin position="51"/>
        <end position="91"/>
    </location>
</feature>
<dbReference type="Proteomes" id="UP000179047">
    <property type="component" value="Unassembled WGS sequence"/>
</dbReference>
<dbReference type="InterPro" id="IPR014710">
    <property type="entry name" value="RmlC-like_jellyroll"/>
</dbReference>
<dbReference type="STRING" id="1802701.A3A33_02305"/>
<evidence type="ECO:0000313" key="2">
    <source>
        <dbReference type="EMBL" id="OGN28164.1"/>
    </source>
</evidence>
<accession>A0A1F8GRX1</accession>
<name>A0A1F8GRX1_9BACT</name>
<dbReference type="AlphaFoldDB" id="A0A1F8GRX1"/>
<protein>
    <recommendedName>
        <fullName evidence="1">(S)-ureidoglycine aminohydrolase cupin domain-containing protein</fullName>
    </recommendedName>
</protein>
<evidence type="ECO:0000259" key="1">
    <source>
        <dbReference type="Pfam" id="PF05899"/>
    </source>
</evidence>
<gene>
    <name evidence="2" type="ORF">A3A33_02305</name>
</gene>
<dbReference type="SUPFAM" id="SSF51182">
    <property type="entry name" value="RmlC-like cupins"/>
    <property type="match status" value="1"/>
</dbReference>
<comment type="caution">
    <text evidence="2">The sequence shown here is derived from an EMBL/GenBank/DDBJ whole genome shotgun (WGS) entry which is preliminary data.</text>
</comment>
<evidence type="ECO:0000313" key="3">
    <source>
        <dbReference type="Proteomes" id="UP000179047"/>
    </source>
</evidence>
<dbReference type="InterPro" id="IPR008579">
    <property type="entry name" value="UGlyAH_Cupin_dom"/>
</dbReference>
<proteinExistence type="predicted"/>
<dbReference type="Gene3D" id="2.60.120.10">
    <property type="entry name" value="Jelly Rolls"/>
    <property type="match status" value="1"/>
</dbReference>
<dbReference type="EMBL" id="MGKP01000023">
    <property type="protein sequence ID" value="OGN28164.1"/>
    <property type="molecule type" value="Genomic_DNA"/>
</dbReference>
<dbReference type="Pfam" id="PF05899">
    <property type="entry name" value="Cupin_3"/>
    <property type="match status" value="1"/>
</dbReference>